<reference evidence="1 2" key="2">
    <citation type="journal article" date="2022" name="Mol. Ecol. Resour.">
        <title>The genomes of chicory, endive, great burdock and yacon provide insights into Asteraceae paleo-polyploidization history and plant inulin production.</title>
        <authorList>
            <person name="Fan W."/>
            <person name="Wang S."/>
            <person name="Wang H."/>
            <person name="Wang A."/>
            <person name="Jiang F."/>
            <person name="Liu H."/>
            <person name="Zhao H."/>
            <person name="Xu D."/>
            <person name="Zhang Y."/>
        </authorList>
    </citation>
    <scope>NUCLEOTIDE SEQUENCE [LARGE SCALE GENOMIC DNA]</scope>
    <source>
        <strain evidence="2">cv. Yunnan</strain>
        <tissue evidence="1">Leaves</tissue>
    </source>
</reference>
<reference evidence="2" key="1">
    <citation type="journal article" date="2022" name="Mol. Ecol. Resour.">
        <title>The genomes of chicory, endive, great burdock and yacon provide insights into Asteraceae palaeo-polyploidization history and plant inulin production.</title>
        <authorList>
            <person name="Fan W."/>
            <person name="Wang S."/>
            <person name="Wang H."/>
            <person name="Wang A."/>
            <person name="Jiang F."/>
            <person name="Liu H."/>
            <person name="Zhao H."/>
            <person name="Xu D."/>
            <person name="Zhang Y."/>
        </authorList>
    </citation>
    <scope>NUCLEOTIDE SEQUENCE [LARGE SCALE GENOMIC DNA]</scope>
    <source>
        <strain evidence="2">cv. Yunnan</strain>
    </source>
</reference>
<protein>
    <submittedName>
        <fullName evidence="1">Uncharacterized protein</fullName>
    </submittedName>
</protein>
<gene>
    <name evidence="1" type="ORF">L1987_05155</name>
</gene>
<evidence type="ECO:0000313" key="2">
    <source>
        <dbReference type="Proteomes" id="UP001056120"/>
    </source>
</evidence>
<comment type="caution">
    <text evidence="1">The sequence shown here is derived from an EMBL/GenBank/DDBJ whole genome shotgun (WGS) entry which is preliminary data.</text>
</comment>
<name>A0ACB9JUR4_9ASTR</name>
<proteinExistence type="predicted"/>
<keyword evidence="2" id="KW-1185">Reference proteome</keyword>
<dbReference type="EMBL" id="CM042019">
    <property type="protein sequence ID" value="KAI3823715.1"/>
    <property type="molecule type" value="Genomic_DNA"/>
</dbReference>
<accession>A0ACB9JUR4</accession>
<evidence type="ECO:0000313" key="1">
    <source>
        <dbReference type="EMBL" id="KAI3823715.1"/>
    </source>
</evidence>
<dbReference type="Proteomes" id="UP001056120">
    <property type="component" value="Linkage Group LG02"/>
</dbReference>
<organism evidence="1 2">
    <name type="scientific">Smallanthus sonchifolius</name>
    <dbReference type="NCBI Taxonomy" id="185202"/>
    <lineage>
        <taxon>Eukaryota</taxon>
        <taxon>Viridiplantae</taxon>
        <taxon>Streptophyta</taxon>
        <taxon>Embryophyta</taxon>
        <taxon>Tracheophyta</taxon>
        <taxon>Spermatophyta</taxon>
        <taxon>Magnoliopsida</taxon>
        <taxon>eudicotyledons</taxon>
        <taxon>Gunneridae</taxon>
        <taxon>Pentapetalae</taxon>
        <taxon>asterids</taxon>
        <taxon>campanulids</taxon>
        <taxon>Asterales</taxon>
        <taxon>Asteraceae</taxon>
        <taxon>Asteroideae</taxon>
        <taxon>Heliantheae alliance</taxon>
        <taxon>Millerieae</taxon>
        <taxon>Smallanthus</taxon>
    </lineage>
</organism>
<sequence length="82" mass="8442">MLNPICYFVSKMTFGYNWLVVEAATSLDAAARPVSELFRSCAKSHSECGVASRTGSGELGNIQLAANGKASVTLGGSTVLGA</sequence>